<keyword evidence="7 19" id="KW-0812">Transmembrane</keyword>
<evidence type="ECO:0000313" key="22">
    <source>
        <dbReference type="EMBL" id="UOQ83953.1"/>
    </source>
</evidence>
<dbReference type="SUPFAM" id="SSF81665">
    <property type="entry name" value="Calcium ATPase, transmembrane domain M"/>
    <property type="match status" value="1"/>
</dbReference>
<evidence type="ECO:0000256" key="3">
    <source>
        <dbReference type="ARBA" id="ARBA00012517"/>
    </source>
</evidence>
<feature type="compositionally biased region" description="Basic and acidic residues" evidence="20">
    <location>
        <begin position="18"/>
        <end position="62"/>
    </location>
</feature>
<dbReference type="PROSITE" id="PS00154">
    <property type="entry name" value="ATPASE_E1_E2"/>
    <property type="match status" value="1"/>
</dbReference>
<dbReference type="EMBL" id="CP095071">
    <property type="protein sequence ID" value="UOQ83953.1"/>
    <property type="molecule type" value="Genomic_DNA"/>
</dbReference>
<keyword evidence="12" id="KW-0460">Magnesium</keyword>
<evidence type="ECO:0000256" key="2">
    <source>
        <dbReference type="ARBA" id="ARBA00006024"/>
    </source>
</evidence>
<feature type="transmembrane region" description="Helical" evidence="19">
    <location>
        <begin position="359"/>
        <end position="386"/>
    </location>
</feature>
<dbReference type="Pfam" id="PF00702">
    <property type="entry name" value="Hydrolase"/>
    <property type="match status" value="1"/>
</dbReference>
<protein>
    <recommendedName>
        <fullName evidence="3">P-type Cu(+) transporter</fullName>
        <ecNumber evidence="3">7.2.2.8</ecNumber>
    </recommendedName>
</protein>
<dbReference type="SFLD" id="SFLDF00027">
    <property type="entry name" value="p-type_atpase"/>
    <property type="match status" value="1"/>
</dbReference>
<evidence type="ECO:0000256" key="12">
    <source>
        <dbReference type="ARBA" id="ARBA00022842"/>
    </source>
</evidence>
<dbReference type="NCBIfam" id="TIGR01494">
    <property type="entry name" value="ATPase_P-type"/>
    <property type="match status" value="1"/>
</dbReference>
<keyword evidence="16" id="KW-0406">Ion transport</keyword>
<evidence type="ECO:0000256" key="16">
    <source>
        <dbReference type="ARBA" id="ARBA00023065"/>
    </source>
</evidence>
<feature type="region of interest" description="Disordered" evidence="20">
    <location>
        <begin position="1"/>
        <end position="70"/>
    </location>
</feature>
<dbReference type="PANTHER" id="PTHR43520:SF5">
    <property type="entry name" value="CATION-TRANSPORTING P-TYPE ATPASE-RELATED"/>
    <property type="match status" value="1"/>
</dbReference>
<sequence length="715" mass="77998">MAKHEDEKHKHSEHNHHNHDYHSHAHNHEVNHHHHDGEEHSHDSHQSHAHDHGSHEGHDHGGHGGHGHHDHGDMIGDFKKRFFISLIITIPILALSPMIQDFIGVNWRFTGDMFILFALSTVVFFYGGWPFITGGISELKEKNPGMMTLIALAITIAYGYSTMVVFGWEGSQLFWELATLVDIMLLGHWIEMRSVMGASNALEQLVKLMPNEAHRLDENDQVQDVPLSELKNNDRVLIKPGEKIPVDGTIIDGNSAIDESMLTGESVPVEKNKGDEVIGGSINKEGSLTVKVEKTGEDSYLSQVITMVKEAQESKSRTQDLTNRAAKWLFYLALAAGFATLFIWLLLGYSFDVAIERMVTVMVITCPHALGLAAPLVVAVSTSISAKKGLLIRNRANFEGARNLNAVVFDKTGTLTKGEFGVTNIVPSEGYNEGDLLKYASTVEQNSEHPIATGIVKEAKEQEVALGKLTDFESITGKGIQGKVDGRKVNVVSPGYVSDNNFSYDQQLFNEMSEEGKTVVFVLLEDELIGMIALADIVRETAKEAISTLKENGIHSIMLTGDNKKVANWVAKQLGIDEVYAEVLPDDKANQVKQIQAKGWKVAMTGDGVNDAPALATADLGIAIGAGTDVAMETADVVLVKSNPNDVVALMDLSKKTYRKMVQNLWWATGYNIFAIPLAAGVLAPIGVVLSPAVGAVLMSLSTIIVAINAKLLKA</sequence>
<organism evidence="22 23">
    <name type="scientific">Gracilibacillus salinarum</name>
    <dbReference type="NCBI Taxonomy" id="2932255"/>
    <lineage>
        <taxon>Bacteria</taxon>
        <taxon>Bacillati</taxon>
        <taxon>Bacillota</taxon>
        <taxon>Bacilli</taxon>
        <taxon>Bacillales</taxon>
        <taxon>Bacillaceae</taxon>
        <taxon>Gracilibacillus</taxon>
    </lineage>
</organism>
<evidence type="ECO:0000256" key="14">
    <source>
        <dbReference type="ARBA" id="ARBA00022989"/>
    </source>
</evidence>
<comment type="subcellular location">
    <subcellularLocation>
        <location evidence="1">Cell membrane</location>
        <topology evidence="1">Multi-pass membrane protein</topology>
    </subcellularLocation>
</comment>
<feature type="transmembrane region" description="Helical" evidence="19">
    <location>
        <begin position="693"/>
        <end position="713"/>
    </location>
</feature>
<dbReference type="Pfam" id="PF00122">
    <property type="entry name" value="E1-E2_ATPase"/>
    <property type="match status" value="1"/>
</dbReference>
<dbReference type="InterPro" id="IPR023298">
    <property type="entry name" value="ATPase_P-typ_TM_dom_sf"/>
</dbReference>
<feature type="transmembrane region" description="Helical" evidence="19">
    <location>
        <begin position="665"/>
        <end position="687"/>
    </location>
</feature>
<dbReference type="Gene3D" id="3.40.50.1000">
    <property type="entry name" value="HAD superfamily/HAD-like"/>
    <property type="match status" value="1"/>
</dbReference>
<evidence type="ECO:0000256" key="5">
    <source>
        <dbReference type="ARBA" id="ARBA00022475"/>
    </source>
</evidence>
<evidence type="ECO:0000313" key="23">
    <source>
        <dbReference type="Proteomes" id="UP000831537"/>
    </source>
</evidence>
<dbReference type="PANTHER" id="PTHR43520">
    <property type="entry name" value="ATP7, ISOFORM B"/>
    <property type="match status" value="1"/>
</dbReference>
<dbReference type="SFLD" id="SFLDG00002">
    <property type="entry name" value="C1.7:_P-type_atpase_like"/>
    <property type="match status" value="1"/>
</dbReference>
<dbReference type="InterPro" id="IPR027256">
    <property type="entry name" value="P-typ_ATPase_IB"/>
</dbReference>
<accession>A0ABY4GHX5</accession>
<evidence type="ECO:0000256" key="13">
    <source>
        <dbReference type="ARBA" id="ARBA00022967"/>
    </source>
</evidence>
<feature type="transmembrane region" description="Helical" evidence="19">
    <location>
        <begin position="113"/>
        <end position="132"/>
    </location>
</feature>
<feature type="transmembrane region" description="Helical" evidence="19">
    <location>
        <begin position="82"/>
        <end position="107"/>
    </location>
</feature>
<dbReference type="InterPro" id="IPR059000">
    <property type="entry name" value="ATPase_P-type_domA"/>
</dbReference>
<evidence type="ECO:0000256" key="9">
    <source>
        <dbReference type="ARBA" id="ARBA00022741"/>
    </source>
</evidence>
<dbReference type="InterPro" id="IPR023299">
    <property type="entry name" value="ATPase_P-typ_cyto_dom_N"/>
</dbReference>
<dbReference type="InterPro" id="IPR023214">
    <property type="entry name" value="HAD_sf"/>
</dbReference>
<dbReference type="InterPro" id="IPR008250">
    <property type="entry name" value="ATPase_P-typ_transduc_dom_A_sf"/>
</dbReference>
<dbReference type="InterPro" id="IPR018303">
    <property type="entry name" value="ATPase_P-typ_P_site"/>
</dbReference>
<keyword evidence="15" id="KW-0186">Copper</keyword>
<keyword evidence="6" id="KW-0597">Phosphoprotein</keyword>
<evidence type="ECO:0000256" key="7">
    <source>
        <dbReference type="ARBA" id="ARBA00022692"/>
    </source>
</evidence>
<dbReference type="SUPFAM" id="SSF56784">
    <property type="entry name" value="HAD-like"/>
    <property type="match status" value="1"/>
</dbReference>
<feature type="transmembrane region" description="Helical" evidence="19">
    <location>
        <begin position="328"/>
        <end position="347"/>
    </location>
</feature>
<evidence type="ECO:0000256" key="18">
    <source>
        <dbReference type="ARBA" id="ARBA00049289"/>
    </source>
</evidence>
<name>A0ABY4GHX5_9BACI</name>
<keyword evidence="9 19" id="KW-0547">Nucleotide-binding</keyword>
<comment type="similarity">
    <text evidence="2 19">Belongs to the cation transport ATPase (P-type) (TC 3.A.3) family. Type IB subfamily.</text>
</comment>
<keyword evidence="13" id="KW-1278">Translocase</keyword>
<dbReference type="RefSeq" id="WP_244741236.1">
    <property type="nucleotide sequence ID" value="NZ_CP095071.1"/>
</dbReference>
<dbReference type="NCBIfam" id="TIGR01525">
    <property type="entry name" value="ATPase-IB_hvy"/>
    <property type="match status" value="1"/>
</dbReference>
<evidence type="ECO:0000256" key="10">
    <source>
        <dbReference type="ARBA" id="ARBA00022796"/>
    </source>
</evidence>
<feature type="domain" description="P-type ATPase A" evidence="21">
    <location>
        <begin position="208"/>
        <end position="308"/>
    </location>
</feature>
<keyword evidence="11 19" id="KW-0067">ATP-binding</keyword>
<keyword evidence="17 19" id="KW-0472">Membrane</keyword>
<dbReference type="EC" id="7.2.2.8" evidence="3"/>
<keyword evidence="10" id="KW-0187">Copper transport</keyword>
<keyword evidence="23" id="KW-1185">Reference proteome</keyword>
<evidence type="ECO:0000256" key="11">
    <source>
        <dbReference type="ARBA" id="ARBA00022840"/>
    </source>
</evidence>
<feature type="transmembrane region" description="Helical" evidence="19">
    <location>
        <begin position="144"/>
        <end position="167"/>
    </location>
</feature>
<dbReference type="PRINTS" id="PR00119">
    <property type="entry name" value="CATATPASE"/>
</dbReference>
<dbReference type="Gene3D" id="3.40.1110.10">
    <property type="entry name" value="Calcium-transporting ATPase, cytoplasmic domain N"/>
    <property type="match status" value="1"/>
</dbReference>
<keyword evidence="8 19" id="KW-0479">Metal-binding</keyword>
<evidence type="ECO:0000256" key="19">
    <source>
        <dbReference type="RuleBase" id="RU362081"/>
    </source>
</evidence>
<reference evidence="22 23" key="1">
    <citation type="submission" date="2022-04" db="EMBL/GenBank/DDBJ databases">
        <title>Gracilibacillus sp. isolated from saltern.</title>
        <authorList>
            <person name="Won M."/>
            <person name="Lee C.-M."/>
            <person name="Woen H.-Y."/>
            <person name="Kwon S.-W."/>
        </authorList>
    </citation>
    <scope>NUCLEOTIDE SEQUENCE [LARGE SCALE GENOMIC DNA]</scope>
    <source>
        <strain evidence="22 23">SSPM10-3</strain>
    </source>
</reference>
<feature type="transmembrane region" description="Helical" evidence="19">
    <location>
        <begin position="173"/>
        <end position="190"/>
    </location>
</feature>
<dbReference type="InterPro" id="IPR036412">
    <property type="entry name" value="HAD-like_sf"/>
</dbReference>
<evidence type="ECO:0000256" key="20">
    <source>
        <dbReference type="SAM" id="MobiDB-lite"/>
    </source>
</evidence>
<evidence type="ECO:0000256" key="8">
    <source>
        <dbReference type="ARBA" id="ARBA00022723"/>
    </source>
</evidence>
<evidence type="ECO:0000256" key="6">
    <source>
        <dbReference type="ARBA" id="ARBA00022553"/>
    </source>
</evidence>
<keyword evidence="14 19" id="KW-1133">Transmembrane helix</keyword>
<evidence type="ECO:0000256" key="1">
    <source>
        <dbReference type="ARBA" id="ARBA00004651"/>
    </source>
</evidence>
<dbReference type="CDD" id="cd07552">
    <property type="entry name" value="P-type_ATPase_Cu-like"/>
    <property type="match status" value="1"/>
</dbReference>
<gene>
    <name evidence="22" type="ORF">MUN87_14575</name>
</gene>
<feature type="compositionally biased region" description="Basic and acidic residues" evidence="20">
    <location>
        <begin position="1"/>
        <end position="10"/>
    </location>
</feature>
<comment type="catalytic activity">
    <reaction evidence="18">
        <text>Cu(+)(in) + ATP + H2O = Cu(+)(out) + ADP + phosphate + H(+)</text>
        <dbReference type="Rhea" id="RHEA:25792"/>
        <dbReference type="ChEBI" id="CHEBI:15377"/>
        <dbReference type="ChEBI" id="CHEBI:15378"/>
        <dbReference type="ChEBI" id="CHEBI:30616"/>
        <dbReference type="ChEBI" id="CHEBI:43474"/>
        <dbReference type="ChEBI" id="CHEBI:49552"/>
        <dbReference type="ChEBI" id="CHEBI:456216"/>
        <dbReference type="EC" id="7.2.2.8"/>
    </reaction>
</comment>
<keyword evidence="5 19" id="KW-1003">Cell membrane</keyword>
<dbReference type="InterPro" id="IPR044492">
    <property type="entry name" value="P_typ_ATPase_HD_dom"/>
</dbReference>
<keyword evidence="4" id="KW-0813">Transport</keyword>
<dbReference type="SUPFAM" id="SSF81653">
    <property type="entry name" value="Calcium ATPase, transduction domain A"/>
    <property type="match status" value="1"/>
</dbReference>
<evidence type="ECO:0000256" key="17">
    <source>
        <dbReference type="ARBA" id="ARBA00023136"/>
    </source>
</evidence>
<dbReference type="NCBIfam" id="TIGR01511">
    <property type="entry name" value="ATPase-IB1_Cu"/>
    <property type="match status" value="1"/>
</dbReference>
<dbReference type="InterPro" id="IPR001757">
    <property type="entry name" value="P_typ_ATPase"/>
</dbReference>
<evidence type="ECO:0000256" key="4">
    <source>
        <dbReference type="ARBA" id="ARBA00022448"/>
    </source>
</evidence>
<evidence type="ECO:0000259" key="21">
    <source>
        <dbReference type="Pfam" id="PF00122"/>
    </source>
</evidence>
<dbReference type="Proteomes" id="UP000831537">
    <property type="component" value="Chromosome"/>
</dbReference>
<dbReference type="PRINTS" id="PR00943">
    <property type="entry name" value="CUATPASE"/>
</dbReference>
<dbReference type="SFLD" id="SFLDS00003">
    <property type="entry name" value="Haloacid_Dehalogenase"/>
    <property type="match status" value="1"/>
</dbReference>
<proteinExistence type="inferred from homology"/>
<dbReference type="Gene3D" id="2.70.150.10">
    <property type="entry name" value="Calcium-transporting ATPase, cytoplasmic transduction domain A"/>
    <property type="match status" value="1"/>
</dbReference>
<evidence type="ECO:0000256" key="15">
    <source>
        <dbReference type="ARBA" id="ARBA00023008"/>
    </source>
</evidence>